<feature type="compositionally biased region" description="Low complexity" evidence="1">
    <location>
        <begin position="188"/>
        <end position="212"/>
    </location>
</feature>
<feature type="domain" description="YcxB-like C-terminal" evidence="3">
    <location>
        <begin position="97"/>
        <end position="157"/>
    </location>
</feature>
<accession>A0ABQ3WWS5</accession>
<proteinExistence type="predicted"/>
<dbReference type="EMBL" id="BOMF01000154">
    <property type="protein sequence ID" value="GID50648.1"/>
    <property type="molecule type" value="Genomic_DNA"/>
</dbReference>
<feature type="transmembrane region" description="Helical" evidence="2">
    <location>
        <begin position="25"/>
        <end position="47"/>
    </location>
</feature>
<evidence type="ECO:0000256" key="2">
    <source>
        <dbReference type="SAM" id="Phobius"/>
    </source>
</evidence>
<sequence length="212" mass="22593">MHIEFTDTRSPEYYRNMFPDRTSRAARILAALVAPIGIVAVFIVVGGEFSPNALVTGGLLILTTIAVIGCARFLAVRAARRTASVPVAEPTPHDWMLTDDRLVASTAESSTEYEWSAFAALFVLDDAYLLRTGTGQIVDIPRAPLTAEQDAELRTFLCAVVDRPESSIGPDRPKSTIAPDHSDSTINPDHPGSISSGHSDSAISSSAKSPAA</sequence>
<protein>
    <recommendedName>
        <fullName evidence="3">YcxB-like C-terminal domain-containing protein</fullName>
    </recommendedName>
</protein>
<dbReference type="Pfam" id="PF14317">
    <property type="entry name" value="YcxB"/>
    <property type="match status" value="1"/>
</dbReference>
<comment type="caution">
    <text evidence="4">The sequence shown here is derived from an EMBL/GenBank/DDBJ whole genome shotgun (WGS) entry which is preliminary data.</text>
</comment>
<reference evidence="4" key="1">
    <citation type="submission" date="2021-01" db="EMBL/GenBank/DDBJ databases">
        <title>Whole genome shotgun sequence of Actinoplanes capillaceus NBRC 16408.</title>
        <authorList>
            <person name="Komaki H."/>
            <person name="Tamura T."/>
        </authorList>
    </citation>
    <scope>NUCLEOTIDE SEQUENCE [LARGE SCALE GENOMIC DNA]</scope>
    <source>
        <strain evidence="4">NBRC 16408</strain>
    </source>
</reference>
<name>A0ABQ3WWS5_9ACTN</name>
<dbReference type="InterPro" id="IPR025588">
    <property type="entry name" value="YcxB-like_C"/>
</dbReference>
<feature type="transmembrane region" description="Helical" evidence="2">
    <location>
        <begin position="53"/>
        <end position="75"/>
    </location>
</feature>
<evidence type="ECO:0000313" key="4">
    <source>
        <dbReference type="EMBL" id="GID50648.1"/>
    </source>
</evidence>
<keyword evidence="2" id="KW-0812">Transmembrane</keyword>
<organism evidence="4">
    <name type="scientific">Actinoplanes campanulatus</name>
    <dbReference type="NCBI Taxonomy" id="113559"/>
    <lineage>
        <taxon>Bacteria</taxon>
        <taxon>Bacillati</taxon>
        <taxon>Actinomycetota</taxon>
        <taxon>Actinomycetes</taxon>
        <taxon>Micromonosporales</taxon>
        <taxon>Micromonosporaceae</taxon>
        <taxon>Actinoplanes</taxon>
    </lineage>
</organism>
<keyword evidence="2" id="KW-0472">Membrane</keyword>
<gene>
    <name evidence="4" type="ORF">Aca07nite_79230</name>
</gene>
<evidence type="ECO:0000259" key="3">
    <source>
        <dbReference type="Pfam" id="PF14317"/>
    </source>
</evidence>
<feature type="region of interest" description="Disordered" evidence="1">
    <location>
        <begin position="164"/>
        <end position="212"/>
    </location>
</feature>
<keyword evidence="2" id="KW-1133">Transmembrane helix</keyword>
<evidence type="ECO:0000256" key="1">
    <source>
        <dbReference type="SAM" id="MobiDB-lite"/>
    </source>
</evidence>
<dbReference type="RefSeq" id="WP_204300657.1">
    <property type="nucleotide sequence ID" value="NZ_BAAAGQ010000035.1"/>
</dbReference>